<dbReference type="InterPro" id="IPR036227">
    <property type="entry name" value="Ribosomal_uL15/eL18_sf"/>
</dbReference>
<dbReference type="SUPFAM" id="SSF52080">
    <property type="entry name" value="Ribosomal proteins L15p and L18e"/>
    <property type="match status" value="1"/>
</dbReference>
<evidence type="ECO:0000256" key="2">
    <source>
        <dbReference type="ARBA" id="ARBA00022980"/>
    </source>
</evidence>
<keyword evidence="7" id="KW-1185">Reference proteome</keyword>
<comment type="similarity">
    <text evidence="1">Belongs to the universal ribosomal protein uL15 family.</text>
</comment>
<accession>G7DYZ5</accession>
<evidence type="ECO:0000256" key="4">
    <source>
        <dbReference type="SAM" id="MobiDB-lite"/>
    </source>
</evidence>
<dbReference type="InParanoid" id="G7DYZ5"/>
<dbReference type="RefSeq" id="XP_014567249.1">
    <property type="nucleotide sequence ID" value="XM_014711763.1"/>
</dbReference>
<dbReference type="InterPro" id="IPR030878">
    <property type="entry name" value="Ribosomal_uL15"/>
</dbReference>
<dbReference type="PANTHER" id="PTHR12934:SF11">
    <property type="entry name" value="LARGE RIBOSOMAL SUBUNIT PROTEIN UL15M"/>
    <property type="match status" value="1"/>
</dbReference>
<dbReference type="PANTHER" id="PTHR12934">
    <property type="entry name" value="50S RIBOSOMAL PROTEIN L15"/>
    <property type="match status" value="1"/>
</dbReference>
<gene>
    <name evidence="6" type="primary">Mo02462</name>
    <name evidence="6" type="ORF">E5Q_02462</name>
</gene>
<sequence length="291" mass="31002">MSWRGLARLAIASTSRLPSSSSSSAPAVATCSPPRRPLDRLPSGLPGPCQSRSYATPASNHLAALAPVKGATKNRKRVGRGPGSGRGKTATKGHKGQNARGGVPRRGFTGGQTPLSRTVPKRGFTPPTSEPNTVLPLNRLHQWILTGRIDPTRPITMRELLESGCVHKVEQGGVKLLSDAVGDPGHSVPLPPIEIYVSRASKTAIKRVEDAGGKIQAVYHNRLGLRALLKPHRFEAKGLALPRQALPTTKKDLDYYTDPAKRGYLAGKSIQGYERPAPSIRPFAYAGTASA</sequence>
<dbReference type="AlphaFoldDB" id="G7DYZ5"/>
<dbReference type="GO" id="GO:0003735">
    <property type="term" value="F:structural constituent of ribosome"/>
    <property type="evidence" value="ECO:0007669"/>
    <property type="project" value="InterPro"/>
</dbReference>
<name>G7DYZ5_MIXOS</name>
<feature type="compositionally biased region" description="Low complexity" evidence="4">
    <location>
        <begin position="13"/>
        <end position="33"/>
    </location>
</feature>
<reference evidence="6 7" key="2">
    <citation type="journal article" date="2012" name="Open Biol.">
        <title>Characteristics of nucleosomes and linker DNA regions on the genome of the basidiomycete Mixia osmundae revealed by mono- and dinucleosome mapping.</title>
        <authorList>
            <person name="Nishida H."/>
            <person name="Kondo S."/>
            <person name="Matsumoto T."/>
            <person name="Suzuki Y."/>
            <person name="Yoshikawa H."/>
            <person name="Taylor T.D."/>
            <person name="Sugiyama J."/>
        </authorList>
    </citation>
    <scope>NUCLEOTIDE SEQUENCE [LARGE SCALE GENOMIC DNA]</scope>
    <source>
        <strain evidence="7">CBS 9802 / IAM 14324 / JCM 22182 / KY 12970</strain>
    </source>
</reference>
<feature type="region of interest" description="Disordered" evidence="4">
    <location>
        <begin position="13"/>
        <end position="133"/>
    </location>
</feature>
<dbReference type="STRING" id="764103.G7DYZ5"/>
<dbReference type="Proteomes" id="UP000009131">
    <property type="component" value="Unassembled WGS sequence"/>
</dbReference>
<keyword evidence="2" id="KW-0689">Ribosomal protein</keyword>
<dbReference type="EMBL" id="BABT02000063">
    <property type="protein sequence ID" value="GAA95805.1"/>
    <property type="molecule type" value="Genomic_DNA"/>
</dbReference>
<feature type="compositionally biased region" description="Polar residues" evidence="4">
    <location>
        <begin position="50"/>
        <end position="59"/>
    </location>
</feature>
<dbReference type="OMA" id="EPGWLVN"/>
<dbReference type="OrthoDB" id="361383at2759"/>
<dbReference type="HOGENOM" id="CLU_055188_5_1_1"/>
<dbReference type="Pfam" id="PF00828">
    <property type="entry name" value="Ribosomal_L27A"/>
    <property type="match status" value="1"/>
</dbReference>
<protein>
    <recommendedName>
        <fullName evidence="5">Large ribosomal subunit protein uL15/eL18 domain-containing protein</fullName>
    </recommendedName>
</protein>
<reference evidence="6 7" key="1">
    <citation type="journal article" date="2011" name="J. Gen. Appl. Microbiol.">
        <title>Draft genome sequencing of the enigmatic basidiomycete Mixia osmundae.</title>
        <authorList>
            <person name="Nishida H."/>
            <person name="Nagatsuka Y."/>
            <person name="Sugiyama J."/>
        </authorList>
    </citation>
    <scope>NUCLEOTIDE SEQUENCE [LARGE SCALE GENOMIC DNA]</scope>
    <source>
        <strain evidence="7">CBS 9802 / IAM 14324 / JCM 22182 / KY 12970</strain>
    </source>
</reference>
<organism evidence="6 7">
    <name type="scientific">Mixia osmundae (strain CBS 9802 / IAM 14324 / JCM 22182 / KY 12970)</name>
    <dbReference type="NCBI Taxonomy" id="764103"/>
    <lineage>
        <taxon>Eukaryota</taxon>
        <taxon>Fungi</taxon>
        <taxon>Dikarya</taxon>
        <taxon>Basidiomycota</taxon>
        <taxon>Pucciniomycotina</taxon>
        <taxon>Mixiomycetes</taxon>
        <taxon>Mixiales</taxon>
        <taxon>Mixiaceae</taxon>
        <taxon>Mixia</taxon>
    </lineage>
</organism>
<evidence type="ECO:0000259" key="5">
    <source>
        <dbReference type="Pfam" id="PF00828"/>
    </source>
</evidence>
<dbReference type="eggNOG" id="KOG0846">
    <property type="taxonomic scope" value="Eukaryota"/>
</dbReference>
<evidence type="ECO:0000256" key="1">
    <source>
        <dbReference type="ARBA" id="ARBA00007320"/>
    </source>
</evidence>
<feature type="domain" description="Large ribosomal subunit protein uL15/eL18" evidence="5">
    <location>
        <begin position="135"/>
        <end position="215"/>
    </location>
</feature>
<dbReference type="GO" id="GO:0006412">
    <property type="term" value="P:translation"/>
    <property type="evidence" value="ECO:0007669"/>
    <property type="project" value="InterPro"/>
</dbReference>
<evidence type="ECO:0000256" key="3">
    <source>
        <dbReference type="ARBA" id="ARBA00023274"/>
    </source>
</evidence>
<dbReference type="NCBIfam" id="TIGR01071">
    <property type="entry name" value="rplO_bact"/>
    <property type="match status" value="1"/>
</dbReference>
<evidence type="ECO:0000313" key="6">
    <source>
        <dbReference type="EMBL" id="GAA95805.1"/>
    </source>
</evidence>
<comment type="caution">
    <text evidence="6">The sequence shown here is derived from an EMBL/GenBank/DDBJ whole genome shotgun (WGS) entry which is preliminary data.</text>
</comment>
<dbReference type="InterPro" id="IPR021131">
    <property type="entry name" value="Ribosomal_uL15/eL18"/>
</dbReference>
<dbReference type="InterPro" id="IPR005749">
    <property type="entry name" value="Ribosomal_uL15_bac-type"/>
</dbReference>
<proteinExistence type="inferred from homology"/>
<dbReference type="HAMAP" id="MF_01341">
    <property type="entry name" value="Ribosomal_uL15"/>
    <property type="match status" value="1"/>
</dbReference>
<dbReference type="FunCoup" id="G7DYZ5">
    <property type="interactions" value="211"/>
</dbReference>
<dbReference type="GO" id="GO:0005762">
    <property type="term" value="C:mitochondrial large ribosomal subunit"/>
    <property type="evidence" value="ECO:0007669"/>
    <property type="project" value="TreeGrafter"/>
</dbReference>
<keyword evidence="3" id="KW-0687">Ribonucleoprotein</keyword>
<dbReference type="Gene3D" id="3.100.10.10">
    <property type="match status" value="1"/>
</dbReference>
<evidence type="ECO:0000313" key="7">
    <source>
        <dbReference type="Proteomes" id="UP000009131"/>
    </source>
</evidence>